<evidence type="ECO:0008006" key="3">
    <source>
        <dbReference type="Google" id="ProtNLM"/>
    </source>
</evidence>
<dbReference type="Proteomes" id="UP001334732">
    <property type="component" value="Chromosome"/>
</dbReference>
<protein>
    <recommendedName>
        <fullName evidence="3">LRAT domain-containing protein</fullName>
    </recommendedName>
</protein>
<sequence>MIHTNNQQDIWGLPAGTVIRVRHGWYDHVGLLSDHHIEGERGVLAFSAQEQGFVEQAFHAFAQGRQVRIDGYPGSLPPAIVMHRARLKRGQKYSWAGFNCEHFAHYAHGLPIESPQLRQWAFLGSVFSLLVFAARA</sequence>
<gene>
    <name evidence="1" type="ORF">VA613_08890</name>
</gene>
<dbReference type="RefSeq" id="WP_296653350.1">
    <property type="nucleotide sequence ID" value="NZ_CP141769.1"/>
</dbReference>
<evidence type="ECO:0000313" key="1">
    <source>
        <dbReference type="EMBL" id="WRS38130.1"/>
    </source>
</evidence>
<reference evidence="1 2" key="1">
    <citation type="submission" date="2023-12" db="EMBL/GenBank/DDBJ databases">
        <title>Thiobacillus sedimentum sp. nov., a chemolithoautotrophic sulfur-oxidizing bacterium isolated from freshwater sediment.</title>
        <authorList>
            <person name="Luo J."/>
            <person name="Dai C."/>
        </authorList>
    </citation>
    <scope>NUCLEOTIDE SEQUENCE [LARGE SCALE GENOMIC DNA]</scope>
    <source>
        <strain evidence="1 2">SCUT-2</strain>
    </source>
</reference>
<keyword evidence="2" id="KW-1185">Reference proteome</keyword>
<evidence type="ECO:0000313" key="2">
    <source>
        <dbReference type="Proteomes" id="UP001334732"/>
    </source>
</evidence>
<name>A0ABZ1CFI0_9PROT</name>
<accession>A0ABZ1CFI0</accession>
<dbReference type="Gene3D" id="3.90.1720.10">
    <property type="entry name" value="endopeptidase domain like (from Nostoc punctiforme)"/>
    <property type="match status" value="1"/>
</dbReference>
<dbReference type="EMBL" id="CP141769">
    <property type="protein sequence ID" value="WRS38130.1"/>
    <property type="molecule type" value="Genomic_DNA"/>
</dbReference>
<organism evidence="1 2">
    <name type="scientific">Thiobacillus sedimenti</name>
    <dbReference type="NCBI Taxonomy" id="3110231"/>
    <lineage>
        <taxon>Bacteria</taxon>
        <taxon>Pseudomonadati</taxon>
        <taxon>Pseudomonadota</taxon>
        <taxon>Betaproteobacteria</taxon>
        <taxon>Nitrosomonadales</taxon>
        <taxon>Thiobacillaceae</taxon>
        <taxon>Thiobacillus</taxon>
    </lineage>
</organism>
<proteinExistence type="predicted"/>